<keyword evidence="3" id="KW-1185">Reference proteome</keyword>
<dbReference type="RefSeq" id="WP_228856117.1">
    <property type="nucleotide sequence ID" value="NZ_AP024086.1"/>
</dbReference>
<name>A0A8D5FLN6_9BACT</name>
<keyword evidence="1" id="KW-0812">Transmembrane</keyword>
<dbReference type="Proteomes" id="UP000826725">
    <property type="component" value="Chromosome"/>
</dbReference>
<dbReference type="KEGG" id="dbk:DGMP_06330"/>
<evidence type="ECO:0000313" key="3">
    <source>
        <dbReference type="Proteomes" id="UP000826725"/>
    </source>
</evidence>
<dbReference type="EMBL" id="AP024086">
    <property type="protein sequence ID" value="BCL59940.1"/>
    <property type="molecule type" value="Genomic_DNA"/>
</dbReference>
<sequence>MLFLFKNPINIHKLENYEIRKKWDNKKFTLRFFFAIFTSILIVIGIEFSSPEYSTTTIIVERAIENSDILKTIIENHWLKKIFIQNFDKEEQLPIYTGKGLKFAMLFIIFLVVSIHFLSNDPLSDSILLRNLEKKSKNFRPPGLFRFMSEINFYAENLPSNRLPSRCSSCDTPACGNRLAYGEDKTLYHWNSIVAKLSPSYINELLYHTHKCRFIFFLRYSVWASAFFLSFVYIFSRIFELYGVNLASINYLLLYYIILLIIFGIVIGLFNSPNNERTRGFWGQFSEIVNNIFHSDNFKAAFTSTVCKYGDKEHKFVQYNSKDVSHLSGYKIQRLITVLGCLDNIVKQNIKKLILGNSRLPGDKKPLIAILIAMIKMLKVINHDEIRFRCTLFVKNDQNNILEPLICIPFINECFISFKDKKIKDKLSYTSDSIASRSFQKKAPISACNNQIPYFHEKQKKYLKSMIAIPLELDRNLIELTRNNGYDIDEIIGVLTVDSDDSNYFCEHSHQTNLIEILPFVNCVVYEMISSLKKTRKTHEKS</sequence>
<feature type="transmembrane region" description="Helical" evidence="1">
    <location>
        <begin position="248"/>
        <end position="270"/>
    </location>
</feature>
<gene>
    <name evidence="2" type="ORF">DGMP_06330</name>
</gene>
<keyword evidence="1" id="KW-1133">Transmembrane helix</keyword>
<evidence type="ECO:0000313" key="2">
    <source>
        <dbReference type="EMBL" id="BCL59940.1"/>
    </source>
</evidence>
<feature type="transmembrane region" description="Helical" evidence="1">
    <location>
        <begin position="216"/>
        <end position="236"/>
    </location>
</feature>
<feature type="transmembrane region" description="Helical" evidence="1">
    <location>
        <begin position="28"/>
        <end position="46"/>
    </location>
</feature>
<proteinExistence type="predicted"/>
<feature type="transmembrane region" description="Helical" evidence="1">
    <location>
        <begin position="100"/>
        <end position="118"/>
    </location>
</feature>
<accession>A0A8D5FLN6</accession>
<evidence type="ECO:0000256" key="1">
    <source>
        <dbReference type="SAM" id="Phobius"/>
    </source>
</evidence>
<organism evidence="2 3">
    <name type="scientific">Desulfomarina profundi</name>
    <dbReference type="NCBI Taxonomy" id="2772557"/>
    <lineage>
        <taxon>Bacteria</taxon>
        <taxon>Pseudomonadati</taxon>
        <taxon>Thermodesulfobacteriota</taxon>
        <taxon>Desulfobulbia</taxon>
        <taxon>Desulfobulbales</taxon>
        <taxon>Desulfobulbaceae</taxon>
        <taxon>Desulfomarina</taxon>
    </lineage>
</organism>
<reference evidence="2" key="1">
    <citation type="submission" date="2020-09" db="EMBL/GenBank/DDBJ databases">
        <title>Desulfogranum mesoprofundum gen. nov., sp. nov., a novel mesophilic, sulfate-reducing chemolithoautotroph isolated from a deep-sea hydrothermal vent chimney in the Suiyo Seamount.</title>
        <authorList>
            <person name="Hashimoto Y."/>
            <person name="Nakagawa S."/>
        </authorList>
    </citation>
    <scope>NUCLEOTIDE SEQUENCE</scope>
    <source>
        <strain evidence="2">KT2</strain>
    </source>
</reference>
<protein>
    <submittedName>
        <fullName evidence="2">Uncharacterized protein</fullName>
    </submittedName>
</protein>
<keyword evidence="1" id="KW-0472">Membrane</keyword>
<dbReference type="AlphaFoldDB" id="A0A8D5FLN6"/>